<dbReference type="AlphaFoldDB" id="A0A382IWC1"/>
<sequence length="32" mass="3384">MKDSKDIRSYIEQIGSEAKSASVEGNAELLGG</sequence>
<evidence type="ECO:0000313" key="1">
    <source>
        <dbReference type="EMBL" id="SVC03926.1"/>
    </source>
</evidence>
<organism evidence="1">
    <name type="scientific">marine metagenome</name>
    <dbReference type="NCBI Taxonomy" id="408172"/>
    <lineage>
        <taxon>unclassified sequences</taxon>
        <taxon>metagenomes</taxon>
        <taxon>ecological metagenomes</taxon>
    </lineage>
</organism>
<name>A0A382IWC1_9ZZZZ</name>
<reference evidence="1" key="1">
    <citation type="submission" date="2018-05" db="EMBL/GenBank/DDBJ databases">
        <authorList>
            <person name="Lanie J.A."/>
            <person name="Ng W.-L."/>
            <person name="Kazmierczak K.M."/>
            <person name="Andrzejewski T.M."/>
            <person name="Davidsen T.M."/>
            <person name="Wayne K.J."/>
            <person name="Tettelin H."/>
            <person name="Glass J.I."/>
            <person name="Rusch D."/>
            <person name="Podicherti R."/>
            <person name="Tsui H.-C.T."/>
            <person name="Winkler M.E."/>
        </authorList>
    </citation>
    <scope>NUCLEOTIDE SEQUENCE</scope>
</reference>
<accession>A0A382IWC1</accession>
<proteinExistence type="predicted"/>
<gene>
    <name evidence="1" type="ORF">METZ01_LOCUS256780</name>
</gene>
<dbReference type="EMBL" id="UINC01070071">
    <property type="protein sequence ID" value="SVC03926.1"/>
    <property type="molecule type" value="Genomic_DNA"/>
</dbReference>
<protein>
    <submittedName>
        <fullName evidence="1">Uncharacterized protein</fullName>
    </submittedName>
</protein>